<dbReference type="EMBL" id="KN832873">
    <property type="protein sequence ID" value="KIN03995.1"/>
    <property type="molecule type" value="Genomic_DNA"/>
</dbReference>
<protein>
    <submittedName>
        <fullName evidence="2">Uncharacterized protein</fullName>
    </submittedName>
</protein>
<evidence type="ECO:0000256" key="1">
    <source>
        <dbReference type="SAM" id="MobiDB-lite"/>
    </source>
</evidence>
<dbReference type="InParanoid" id="A0A0C3HLS1"/>
<dbReference type="AlphaFoldDB" id="A0A0C3HLS1"/>
<keyword evidence="3" id="KW-1185">Reference proteome</keyword>
<sequence length="149" mass="16246">MSSASSLQLAQVLADLSTLQNTDPDAAHALLRANKTLSASRSQSRKARPSASLDGVEFDYLGRRIKTPKKPGFSRQGSSMSGSGSFSGTVSPSASIEVDEDMLKAEELVMLYGMRGRFKQMGDTGLARARERVDAVIERYSRRESEQKK</sequence>
<dbReference type="HOGENOM" id="CLU_1750233_0_0_1"/>
<reference evidence="3" key="2">
    <citation type="submission" date="2015-01" db="EMBL/GenBank/DDBJ databases">
        <title>Evolutionary Origins and Diversification of the Mycorrhizal Mutualists.</title>
        <authorList>
            <consortium name="DOE Joint Genome Institute"/>
            <consortium name="Mycorrhizal Genomics Consortium"/>
            <person name="Kohler A."/>
            <person name="Kuo A."/>
            <person name="Nagy L.G."/>
            <person name="Floudas D."/>
            <person name="Copeland A."/>
            <person name="Barry K.W."/>
            <person name="Cichocki N."/>
            <person name="Veneault-Fourrey C."/>
            <person name="LaButti K."/>
            <person name="Lindquist E.A."/>
            <person name="Lipzen A."/>
            <person name="Lundell T."/>
            <person name="Morin E."/>
            <person name="Murat C."/>
            <person name="Riley R."/>
            <person name="Ohm R."/>
            <person name="Sun H."/>
            <person name="Tunlid A."/>
            <person name="Henrissat B."/>
            <person name="Grigoriev I.V."/>
            <person name="Hibbett D.S."/>
            <person name="Martin F."/>
        </authorList>
    </citation>
    <scope>NUCLEOTIDE SEQUENCE [LARGE SCALE GENOMIC DNA]</scope>
    <source>
        <strain evidence="3">Zn</strain>
    </source>
</reference>
<feature type="region of interest" description="Disordered" evidence="1">
    <location>
        <begin position="66"/>
        <end position="93"/>
    </location>
</feature>
<feature type="compositionally biased region" description="Low complexity" evidence="1">
    <location>
        <begin position="74"/>
        <end position="93"/>
    </location>
</feature>
<name>A0A0C3HLS1_OIDMZ</name>
<dbReference type="Proteomes" id="UP000054321">
    <property type="component" value="Unassembled WGS sequence"/>
</dbReference>
<dbReference type="OrthoDB" id="3519533at2759"/>
<proteinExistence type="predicted"/>
<organism evidence="2 3">
    <name type="scientific">Oidiodendron maius (strain Zn)</name>
    <dbReference type="NCBI Taxonomy" id="913774"/>
    <lineage>
        <taxon>Eukaryota</taxon>
        <taxon>Fungi</taxon>
        <taxon>Dikarya</taxon>
        <taxon>Ascomycota</taxon>
        <taxon>Pezizomycotina</taxon>
        <taxon>Leotiomycetes</taxon>
        <taxon>Leotiomycetes incertae sedis</taxon>
        <taxon>Myxotrichaceae</taxon>
        <taxon>Oidiodendron</taxon>
    </lineage>
</organism>
<evidence type="ECO:0000313" key="3">
    <source>
        <dbReference type="Proteomes" id="UP000054321"/>
    </source>
</evidence>
<reference evidence="2 3" key="1">
    <citation type="submission" date="2014-04" db="EMBL/GenBank/DDBJ databases">
        <authorList>
            <consortium name="DOE Joint Genome Institute"/>
            <person name="Kuo A."/>
            <person name="Martino E."/>
            <person name="Perotto S."/>
            <person name="Kohler A."/>
            <person name="Nagy L.G."/>
            <person name="Floudas D."/>
            <person name="Copeland A."/>
            <person name="Barry K.W."/>
            <person name="Cichocki N."/>
            <person name="Veneault-Fourrey C."/>
            <person name="LaButti K."/>
            <person name="Lindquist E.A."/>
            <person name="Lipzen A."/>
            <person name="Lundell T."/>
            <person name="Morin E."/>
            <person name="Murat C."/>
            <person name="Sun H."/>
            <person name="Tunlid A."/>
            <person name="Henrissat B."/>
            <person name="Grigoriev I.V."/>
            <person name="Hibbett D.S."/>
            <person name="Martin F."/>
            <person name="Nordberg H.P."/>
            <person name="Cantor M.N."/>
            <person name="Hua S.X."/>
        </authorList>
    </citation>
    <scope>NUCLEOTIDE SEQUENCE [LARGE SCALE GENOMIC DNA]</scope>
    <source>
        <strain evidence="2 3">Zn</strain>
    </source>
</reference>
<accession>A0A0C3HLS1</accession>
<evidence type="ECO:0000313" key="2">
    <source>
        <dbReference type="EMBL" id="KIN03995.1"/>
    </source>
</evidence>
<gene>
    <name evidence="2" type="ORF">OIDMADRAFT_26626</name>
</gene>